<organism evidence="2">
    <name type="scientific">Corethron hystrix</name>
    <dbReference type="NCBI Taxonomy" id="216773"/>
    <lineage>
        <taxon>Eukaryota</taxon>
        <taxon>Sar</taxon>
        <taxon>Stramenopiles</taxon>
        <taxon>Ochrophyta</taxon>
        <taxon>Bacillariophyta</taxon>
        <taxon>Coscinodiscophyceae</taxon>
        <taxon>Corethrophycidae</taxon>
        <taxon>Corethrales</taxon>
        <taxon>Corethraceae</taxon>
        <taxon>Corethron</taxon>
    </lineage>
</organism>
<sequence>MILPSLEETVKEIAHLENRVQYVILPLSRVTLSIYATTKYVPITSEEDWEKFMESVTVEIEDEGRNIDNGMMVDLPVVEIDLLLLIHSAKKPIPAKTAKKKRKLDDGVVSAGSLRRRLTENRQSPSLQKM</sequence>
<accession>A0A7S1BY53</accession>
<feature type="region of interest" description="Disordered" evidence="1">
    <location>
        <begin position="94"/>
        <end position="130"/>
    </location>
</feature>
<dbReference type="EMBL" id="HBFR01039520">
    <property type="protein sequence ID" value="CAD8901680.1"/>
    <property type="molecule type" value="Transcribed_RNA"/>
</dbReference>
<name>A0A7S1BY53_9STRA</name>
<evidence type="ECO:0000313" key="2">
    <source>
        <dbReference type="EMBL" id="CAD8901680.1"/>
    </source>
</evidence>
<feature type="compositionally biased region" description="Polar residues" evidence="1">
    <location>
        <begin position="121"/>
        <end position="130"/>
    </location>
</feature>
<reference evidence="2" key="1">
    <citation type="submission" date="2021-01" db="EMBL/GenBank/DDBJ databases">
        <authorList>
            <person name="Corre E."/>
            <person name="Pelletier E."/>
            <person name="Niang G."/>
            <person name="Scheremetjew M."/>
            <person name="Finn R."/>
            <person name="Kale V."/>
            <person name="Holt S."/>
            <person name="Cochrane G."/>
            <person name="Meng A."/>
            <person name="Brown T."/>
            <person name="Cohen L."/>
        </authorList>
    </citation>
    <scope>NUCLEOTIDE SEQUENCE</scope>
    <source>
        <strain evidence="2">308</strain>
    </source>
</reference>
<protein>
    <submittedName>
        <fullName evidence="2">Uncharacterized protein</fullName>
    </submittedName>
</protein>
<gene>
    <name evidence="2" type="ORF">CHYS00102_LOCUS28899</name>
</gene>
<dbReference type="AlphaFoldDB" id="A0A7S1BY53"/>
<evidence type="ECO:0000256" key="1">
    <source>
        <dbReference type="SAM" id="MobiDB-lite"/>
    </source>
</evidence>
<proteinExistence type="predicted"/>